<keyword evidence="3 6" id="KW-0812">Transmembrane</keyword>
<dbReference type="PANTHER" id="PTHR21716:SF62">
    <property type="entry name" value="TRANSPORT PROTEIN YDBI-RELATED"/>
    <property type="match status" value="1"/>
</dbReference>
<dbReference type="RefSeq" id="WP_249512373.1">
    <property type="nucleotide sequence ID" value="NZ_CP093365.1"/>
</dbReference>
<feature type="transmembrane region" description="Helical" evidence="6">
    <location>
        <begin position="136"/>
        <end position="160"/>
    </location>
</feature>
<evidence type="ECO:0000313" key="8">
    <source>
        <dbReference type="Proteomes" id="UP000831947"/>
    </source>
</evidence>
<evidence type="ECO:0000313" key="7">
    <source>
        <dbReference type="EMBL" id="UQS83146.1"/>
    </source>
</evidence>
<name>A0ABY4PC76_9LACO</name>
<feature type="transmembrane region" description="Helical" evidence="6">
    <location>
        <begin position="234"/>
        <end position="258"/>
    </location>
</feature>
<evidence type="ECO:0000256" key="5">
    <source>
        <dbReference type="ARBA" id="ARBA00023136"/>
    </source>
</evidence>
<feature type="transmembrane region" description="Helical" evidence="6">
    <location>
        <begin position="312"/>
        <end position="331"/>
    </location>
</feature>
<gene>
    <name evidence="7" type="ORF">MOO47_05000</name>
</gene>
<dbReference type="Proteomes" id="UP000831947">
    <property type="component" value="Chromosome"/>
</dbReference>
<evidence type="ECO:0000256" key="2">
    <source>
        <dbReference type="ARBA" id="ARBA00009773"/>
    </source>
</evidence>
<dbReference type="EMBL" id="CP093365">
    <property type="protein sequence ID" value="UQS83146.1"/>
    <property type="molecule type" value="Genomic_DNA"/>
</dbReference>
<keyword evidence="8" id="KW-1185">Reference proteome</keyword>
<proteinExistence type="inferred from homology"/>
<evidence type="ECO:0000256" key="4">
    <source>
        <dbReference type="ARBA" id="ARBA00022989"/>
    </source>
</evidence>
<organism evidence="7 8">
    <name type="scientific">Bombilactobacillus thymidiniphilus</name>
    <dbReference type="NCBI Taxonomy" id="2923363"/>
    <lineage>
        <taxon>Bacteria</taxon>
        <taxon>Bacillati</taxon>
        <taxon>Bacillota</taxon>
        <taxon>Bacilli</taxon>
        <taxon>Lactobacillales</taxon>
        <taxon>Lactobacillaceae</taxon>
        <taxon>Bombilactobacillus</taxon>
    </lineage>
</organism>
<protein>
    <submittedName>
        <fullName evidence="7">AI-2E family transporter</fullName>
    </submittedName>
</protein>
<evidence type="ECO:0000256" key="6">
    <source>
        <dbReference type="SAM" id="Phobius"/>
    </source>
</evidence>
<dbReference type="PANTHER" id="PTHR21716">
    <property type="entry name" value="TRANSMEMBRANE PROTEIN"/>
    <property type="match status" value="1"/>
</dbReference>
<comment type="similarity">
    <text evidence="2">Belongs to the autoinducer-2 exporter (AI-2E) (TC 2.A.86) family.</text>
</comment>
<sequence>MKAYQNFVANRSLRRMVVLLFCIVLIWFMRSIMSTVLLTFIFTFLSISLIRWVQKYLKWSPFWIITPIYLIIVGLVYLVATHYIPSIVDSTVILGKKVFHFYNSSQVQHNPNISVLVDWLKTLKLDEQLKTGVTQIVHYVTSIGAMGVTLVISFLLSYFYSFEADRMNAFGRMFKNGRFSWFFEDVQYFAQTFVNTFGVVLEAQLIIAFINTILTSIVLIALKIPSVPSLAIMIFLLSLIPVAGVIVSLVPLSIVAYTVGGFRVMVYIWIAIALIHCLETYVLNPKLMSSRTHLPIFVTFIILLISEKLLGTWGLIVGIPIFTFFLDIMGIRQGKVKK</sequence>
<feature type="transmembrane region" description="Helical" evidence="6">
    <location>
        <begin position="35"/>
        <end position="53"/>
    </location>
</feature>
<dbReference type="InterPro" id="IPR002549">
    <property type="entry name" value="AI-2E-like"/>
</dbReference>
<evidence type="ECO:0000256" key="1">
    <source>
        <dbReference type="ARBA" id="ARBA00004141"/>
    </source>
</evidence>
<reference evidence="7 8" key="1">
    <citation type="journal article" date="2022" name="Int. J. Syst. Evol. Microbiol.">
        <title>Apilactobacillus apisilvae sp. nov., Nicolia spurrieriana gen. nov. sp. nov., Bombilactobacillus folatiphilus sp. nov. and Bombilactobacillus thymidiniphilus sp. nov., four new lactic acid bacterial isolates from stingless bees Tetragonula carbonaria and Austroplebeia australis.</title>
        <authorList>
            <person name="Oliphant S.A."/>
            <person name="Watson-Haigh N.S."/>
            <person name="Sumby K.M."/>
            <person name="Gardner J."/>
            <person name="Groom S."/>
            <person name="Jiranek V."/>
        </authorList>
    </citation>
    <scope>NUCLEOTIDE SEQUENCE [LARGE SCALE GENOMIC DNA]</scope>
    <source>
        <strain evidence="7 8">SG4_A1</strain>
    </source>
</reference>
<evidence type="ECO:0000256" key="3">
    <source>
        <dbReference type="ARBA" id="ARBA00022692"/>
    </source>
</evidence>
<keyword evidence="5 6" id="KW-0472">Membrane</keyword>
<feature type="transmembrane region" description="Helical" evidence="6">
    <location>
        <begin position="205"/>
        <end position="222"/>
    </location>
</feature>
<dbReference type="Pfam" id="PF01594">
    <property type="entry name" value="AI-2E_transport"/>
    <property type="match status" value="1"/>
</dbReference>
<feature type="transmembrane region" description="Helical" evidence="6">
    <location>
        <begin position="12"/>
        <end position="29"/>
    </location>
</feature>
<comment type="subcellular location">
    <subcellularLocation>
        <location evidence="1">Membrane</location>
        <topology evidence="1">Multi-pass membrane protein</topology>
    </subcellularLocation>
</comment>
<accession>A0ABY4PC76</accession>
<feature type="transmembrane region" description="Helical" evidence="6">
    <location>
        <begin position="264"/>
        <end position="283"/>
    </location>
</feature>
<keyword evidence="4 6" id="KW-1133">Transmembrane helix</keyword>
<feature type="transmembrane region" description="Helical" evidence="6">
    <location>
        <begin position="62"/>
        <end position="84"/>
    </location>
</feature>